<dbReference type="AlphaFoldDB" id="A0A2K2U960"/>
<comment type="caution">
    <text evidence="4">The sequence shown here is derived from an EMBL/GenBank/DDBJ whole genome shotgun (WGS) entry which is preliminary data.</text>
</comment>
<dbReference type="Pfam" id="PF01548">
    <property type="entry name" value="DEDD_Tnp_IS110"/>
    <property type="match status" value="1"/>
</dbReference>
<feature type="region of interest" description="Disordered" evidence="1">
    <location>
        <begin position="437"/>
        <end position="467"/>
    </location>
</feature>
<dbReference type="Proteomes" id="UP000236197">
    <property type="component" value="Unassembled WGS sequence"/>
</dbReference>
<dbReference type="InterPro" id="IPR047650">
    <property type="entry name" value="Transpos_IS110"/>
</dbReference>
<keyword evidence="5" id="KW-1185">Reference proteome</keyword>
<organism evidence="4 5">
    <name type="scientific">Enteroscipio rubneri</name>
    <dbReference type="NCBI Taxonomy" id="2070686"/>
    <lineage>
        <taxon>Bacteria</taxon>
        <taxon>Bacillati</taxon>
        <taxon>Actinomycetota</taxon>
        <taxon>Coriobacteriia</taxon>
        <taxon>Eggerthellales</taxon>
        <taxon>Eggerthellaceae</taxon>
        <taxon>Enteroscipio</taxon>
    </lineage>
</organism>
<gene>
    <name evidence="4" type="ORF">C2L71_11395</name>
</gene>
<evidence type="ECO:0000256" key="1">
    <source>
        <dbReference type="SAM" id="MobiDB-lite"/>
    </source>
</evidence>
<name>A0A2K2U960_9ACTN</name>
<dbReference type="GO" id="GO:0003677">
    <property type="term" value="F:DNA binding"/>
    <property type="evidence" value="ECO:0007669"/>
    <property type="project" value="InterPro"/>
</dbReference>
<feature type="domain" description="Transposase IS110-like N-terminal" evidence="2">
    <location>
        <begin position="52"/>
        <end position="210"/>
    </location>
</feature>
<dbReference type="NCBIfam" id="NF033542">
    <property type="entry name" value="transpos_IS110"/>
    <property type="match status" value="1"/>
</dbReference>
<dbReference type="InterPro" id="IPR002525">
    <property type="entry name" value="Transp_IS110-like_N"/>
</dbReference>
<evidence type="ECO:0000313" key="5">
    <source>
        <dbReference type="Proteomes" id="UP000236197"/>
    </source>
</evidence>
<dbReference type="Pfam" id="PF02371">
    <property type="entry name" value="Transposase_20"/>
    <property type="match status" value="1"/>
</dbReference>
<sequence length="467" mass="50992">MATCPTRAFPRISWMRGRAPPRISSRRLRSRAMRQAARPSCRREEGGGMIYAGVDVAKADHVIGAVDERGSEICGPMGFKNSAAGFERCEAWLEGVAETPVDALVGMEATGHYWMALYAFLVSRGYEVVVIDPAQVRAVRRLKGLDRVKNDRVDAGLIAETLRIGQYDPTRLATDEVQSLRSLTRYRQSLKAELAEVKTQCICLLDSYFPEYASAWSDVFGAASRAVLSRSPLPSELARRRADSLQRDISEAARGSRRMDGKAAELKALAKGSVGIRLGEAAASMQVRSLVRQMDFLDAECARFDALIRELLERVEPLVLTIPGVSYATGAQIVAEIGDVGRFRNAPALVSYAGLNSGVNQSGKFDSGGGPITKHGSPYLRRALWLAANRARQYDPSLRAFYERKRAEGKCHRVAVTAVARKLCHIVFAVMRDGAPYDPARPGRDPSKHSVSGSQGAGSDKCRDGKS</sequence>
<evidence type="ECO:0000259" key="2">
    <source>
        <dbReference type="Pfam" id="PF01548"/>
    </source>
</evidence>
<accession>A0A2K2U960</accession>
<dbReference type="InterPro" id="IPR003346">
    <property type="entry name" value="Transposase_20"/>
</dbReference>
<reference evidence="5" key="1">
    <citation type="submission" date="2018-01" db="EMBL/GenBank/DDBJ databases">
        <title>Rubneribacter badeniensis gen. nov., sp. nov., and Colonibacter rubneri, gen. nov., sp. nov., WGS of new members of the Eggerthellaceae.</title>
        <authorList>
            <person name="Danylec N."/>
            <person name="Stoll D.A."/>
            <person name="Doetsch A."/>
            <person name="Kulling S.E."/>
            <person name="Huch M."/>
        </authorList>
    </citation>
    <scope>NUCLEOTIDE SEQUENCE [LARGE SCALE GENOMIC DNA]</scope>
    <source>
        <strain evidence="5">ResAG-96</strain>
    </source>
</reference>
<dbReference type="GO" id="GO:0004803">
    <property type="term" value="F:transposase activity"/>
    <property type="evidence" value="ECO:0007669"/>
    <property type="project" value="InterPro"/>
</dbReference>
<feature type="domain" description="Transposase IS116/IS110/IS902 C-terminal" evidence="3">
    <location>
        <begin position="318"/>
        <end position="403"/>
    </location>
</feature>
<dbReference type="EMBL" id="PPEK01000021">
    <property type="protein sequence ID" value="PNV66799.1"/>
    <property type="molecule type" value="Genomic_DNA"/>
</dbReference>
<protein>
    <submittedName>
        <fullName evidence="4">IS110 family transposase</fullName>
    </submittedName>
</protein>
<dbReference type="PANTHER" id="PTHR33055:SF13">
    <property type="entry name" value="TRANSPOSASE"/>
    <property type="match status" value="1"/>
</dbReference>
<evidence type="ECO:0000259" key="3">
    <source>
        <dbReference type="Pfam" id="PF02371"/>
    </source>
</evidence>
<dbReference type="PANTHER" id="PTHR33055">
    <property type="entry name" value="TRANSPOSASE FOR INSERTION SEQUENCE ELEMENT IS1111A"/>
    <property type="match status" value="1"/>
</dbReference>
<dbReference type="GO" id="GO:0006313">
    <property type="term" value="P:DNA transposition"/>
    <property type="evidence" value="ECO:0007669"/>
    <property type="project" value="InterPro"/>
</dbReference>
<proteinExistence type="predicted"/>
<evidence type="ECO:0000313" key="4">
    <source>
        <dbReference type="EMBL" id="PNV66799.1"/>
    </source>
</evidence>